<proteinExistence type="predicted"/>
<sequence>MSSAPELRDRLGYLLKHAFMQLDDLVTAVLAPHGINGRELGLLIHIGSHEPASQQQIAQRMQIDRTTMVALLDTLEAKNLVARRPHTEDRRRNIVALTDHGHEILKLGKEASAEAERRFLAPLDAEAARQLRAALQEIVE</sequence>
<dbReference type="PANTHER" id="PTHR42756">
    <property type="entry name" value="TRANSCRIPTIONAL REGULATOR, MARR"/>
    <property type="match status" value="1"/>
</dbReference>
<dbReference type="Proteomes" id="UP001597045">
    <property type="component" value="Unassembled WGS sequence"/>
</dbReference>
<keyword evidence="2" id="KW-0238">DNA-binding</keyword>
<dbReference type="Pfam" id="PF12802">
    <property type="entry name" value="MarR_2"/>
    <property type="match status" value="1"/>
</dbReference>
<dbReference type="PROSITE" id="PS50995">
    <property type="entry name" value="HTH_MARR_2"/>
    <property type="match status" value="1"/>
</dbReference>
<comment type="caution">
    <text evidence="5">The sequence shown here is derived from an EMBL/GenBank/DDBJ whole genome shotgun (WGS) entry which is preliminary data.</text>
</comment>
<feature type="domain" description="HTH marR-type" evidence="4">
    <location>
        <begin position="8"/>
        <end position="140"/>
    </location>
</feature>
<accession>A0ABW3M868</accession>
<dbReference type="InterPro" id="IPR036388">
    <property type="entry name" value="WH-like_DNA-bd_sf"/>
</dbReference>
<dbReference type="InterPro" id="IPR000835">
    <property type="entry name" value="HTH_MarR-typ"/>
</dbReference>
<gene>
    <name evidence="5" type="ORF">ACFQ1S_15905</name>
</gene>
<dbReference type="EMBL" id="JBHTIS010000847">
    <property type="protein sequence ID" value="MFD1046920.1"/>
    <property type="molecule type" value="Genomic_DNA"/>
</dbReference>
<name>A0ABW3M868_9PSEU</name>
<evidence type="ECO:0000256" key="3">
    <source>
        <dbReference type="ARBA" id="ARBA00023163"/>
    </source>
</evidence>
<organism evidence="5 6">
    <name type="scientific">Kibdelosporangium lantanae</name>
    <dbReference type="NCBI Taxonomy" id="1497396"/>
    <lineage>
        <taxon>Bacteria</taxon>
        <taxon>Bacillati</taxon>
        <taxon>Actinomycetota</taxon>
        <taxon>Actinomycetes</taxon>
        <taxon>Pseudonocardiales</taxon>
        <taxon>Pseudonocardiaceae</taxon>
        <taxon>Kibdelosporangium</taxon>
    </lineage>
</organism>
<dbReference type="InterPro" id="IPR036390">
    <property type="entry name" value="WH_DNA-bd_sf"/>
</dbReference>
<evidence type="ECO:0000313" key="6">
    <source>
        <dbReference type="Proteomes" id="UP001597045"/>
    </source>
</evidence>
<protein>
    <submittedName>
        <fullName evidence="5">MarR family winged helix-turn-helix transcriptional regulator</fullName>
    </submittedName>
</protein>
<keyword evidence="3" id="KW-0804">Transcription</keyword>
<evidence type="ECO:0000256" key="2">
    <source>
        <dbReference type="ARBA" id="ARBA00023125"/>
    </source>
</evidence>
<dbReference type="PRINTS" id="PR00598">
    <property type="entry name" value="HTHMARR"/>
</dbReference>
<keyword evidence="6" id="KW-1185">Reference proteome</keyword>
<dbReference type="SUPFAM" id="SSF46785">
    <property type="entry name" value="Winged helix' DNA-binding domain"/>
    <property type="match status" value="1"/>
</dbReference>
<dbReference type="SMART" id="SM00347">
    <property type="entry name" value="HTH_MARR"/>
    <property type="match status" value="1"/>
</dbReference>
<evidence type="ECO:0000313" key="5">
    <source>
        <dbReference type="EMBL" id="MFD1046920.1"/>
    </source>
</evidence>
<keyword evidence="1" id="KW-0805">Transcription regulation</keyword>
<reference evidence="6" key="1">
    <citation type="journal article" date="2019" name="Int. J. Syst. Evol. Microbiol.">
        <title>The Global Catalogue of Microorganisms (GCM) 10K type strain sequencing project: providing services to taxonomists for standard genome sequencing and annotation.</title>
        <authorList>
            <consortium name="The Broad Institute Genomics Platform"/>
            <consortium name="The Broad Institute Genome Sequencing Center for Infectious Disease"/>
            <person name="Wu L."/>
            <person name="Ma J."/>
        </authorList>
    </citation>
    <scope>NUCLEOTIDE SEQUENCE [LARGE SCALE GENOMIC DNA]</scope>
    <source>
        <strain evidence="6">JCM 31486</strain>
    </source>
</reference>
<dbReference type="Gene3D" id="1.10.10.10">
    <property type="entry name" value="Winged helix-like DNA-binding domain superfamily/Winged helix DNA-binding domain"/>
    <property type="match status" value="1"/>
</dbReference>
<evidence type="ECO:0000256" key="1">
    <source>
        <dbReference type="ARBA" id="ARBA00023015"/>
    </source>
</evidence>
<dbReference type="PANTHER" id="PTHR42756:SF1">
    <property type="entry name" value="TRANSCRIPTIONAL REPRESSOR OF EMRAB OPERON"/>
    <property type="match status" value="1"/>
</dbReference>
<evidence type="ECO:0000259" key="4">
    <source>
        <dbReference type="PROSITE" id="PS50995"/>
    </source>
</evidence>